<name>Q5KAG0_CRYD1</name>
<dbReference type="STRING" id="214684.Q5KAG0"/>
<dbReference type="PHI-base" id="PHI:4197"/>
<dbReference type="InParanoid" id="Q5KAG0"/>
<dbReference type="RefSeq" id="XP_567357.1">
    <property type="nucleotide sequence ID" value="XM_567357.2"/>
</dbReference>
<dbReference type="eggNOG" id="ENOG502QW39">
    <property type="taxonomic scope" value="Eukaryota"/>
</dbReference>
<keyword evidence="2" id="KW-0812">Transmembrane</keyword>
<dbReference type="PANTHER" id="PTHR47064">
    <property type="entry name" value="PUTATIVE (AFU_ORTHOLOGUE AFUA_1G08990)-RELATED"/>
    <property type="match status" value="1"/>
</dbReference>
<dbReference type="InterPro" id="IPR013658">
    <property type="entry name" value="SGL"/>
</dbReference>
<reference evidence="4 5" key="1">
    <citation type="journal article" date="2005" name="Science">
        <title>The genome of the basidiomycetous yeast and human pathogen Cryptococcus neoformans.</title>
        <authorList>
            <person name="Loftus B.J."/>
            <person name="Fung E."/>
            <person name="Roncaglia P."/>
            <person name="Rowley D."/>
            <person name="Amedeo P."/>
            <person name="Bruno D."/>
            <person name="Vamathevan J."/>
            <person name="Miranda M."/>
            <person name="Anderson I.J."/>
            <person name="Fraser J.A."/>
            <person name="Allen J.E."/>
            <person name="Bosdet I.E."/>
            <person name="Brent M.R."/>
            <person name="Chiu R."/>
            <person name="Doering T.L."/>
            <person name="Donlin M.J."/>
            <person name="D'Souza C.A."/>
            <person name="Fox D.S."/>
            <person name="Grinberg V."/>
            <person name="Fu J."/>
            <person name="Fukushima M."/>
            <person name="Haas B.J."/>
            <person name="Huang J.C."/>
            <person name="Janbon G."/>
            <person name="Jones S.J."/>
            <person name="Koo H.L."/>
            <person name="Krzywinski M.I."/>
            <person name="Kwon-Chung J.K."/>
            <person name="Lengeler K.B."/>
            <person name="Maiti R."/>
            <person name="Marra M.A."/>
            <person name="Marra R.E."/>
            <person name="Mathewson C.A."/>
            <person name="Mitchell T.G."/>
            <person name="Pertea M."/>
            <person name="Riggs F.R."/>
            <person name="Salzberg S.L."/>
            <person name="Schein J.E."/>
            <person name="Shvartsbeyn A."/>
            <person name="Shin H."/>
            <person name="Shumway M."/>
            <person name="Specht C.A."/>
            <person name="Suh B.B."/>
            <person name="Tenney A."/>
            <person name="Utterback T.R."/>
            <person name="Wickes B.L."/>
            <person name="Wortman J.R."/>
            <person name="Wye N.H."/>
            <person name="Kronstad J.W."/>
            <person name="Lodge J.K."/>
            <person name="Heitman J."/>
            <person name="Davis R.W."/>
            <person name="Fraser C.M."/>
            <person name="Hyman R.W."/>
        </authorList>
    </citation>
    <scope>NUCLEOTIDE SEQUENCE [LARGE SCALE GENOMIC DNA]</scope>
    <source>
        <strain evidence="5">JEC21 / ATCC MYA-565</strain>
    </source>
</reference>
<keyword evidence="2" id="KW-0472">Membrane</keyword>
<dbReference type="GeneID" id="3254093"/>
<protein>
    <submittedName>
        <fullName evidence="4">Lactonohydrolase, putative</fullName>
    </submittedName>
</protein>
<dbReference type="InterPro" id="IPR052988">
    <property type="entry name" value="Oryzine_lactonohydrolase"/>
</dbReference>
<keyword evidence="2" id="KW-1133">Transmembrane helix</keyword>
<feature type="region of interest" description="Disordered" evidence="1">
    <location>
        <begin position="1"/>
        <end position="32"/>
    </location>
</feature>
<dbReference type="PANTHER" id="PTHR47064:SF2">
    <property type="entry name" value="SMP-30_GLUCONOLACTONASE_LRE-LIKE REGION DOMAIN-CONTAINING PROTEIN-RELATED"/>
    <property type="match status" value="1"/>
</dbReference>
<dbReference type="SUPFAM" id="SSF63829">
    <property type="entry name" value="Calcium-dependent phosphotriesterase"/>
    <property type="match status" value="1"/>
</dbReference>
<dbReference type="Pfam" id="PF08450">
    <property type="entry name" value="SGL"/>
    <property type="match status" value="1"/>
</dbReference>
<sequence length="477" mass="51847">MATNLDSRATTTSREMSVNTAGLQERGMEGKTLPAPLGSPVKYIPSAKVFSWKSKLVYVGFTMGALATLAYTASHILPSSSVAQASHLNTFKRRSPPSEPPKNAQVINPKDFAVLTTVLPSYEFNGSSLFVPPGTTEESLKAKPFHIYDYSFYDVIGPDPTLTLIADSGSDPLFHEAVVWYKEQDEVFFVQNAGAKSAGTGLNKSAVVEKISLAQAAAVQKGERNQTEVIVVNSTVEVVNPNGGTAYRGKIVFAGEGQGANVPPAFYMLDPKEPYPTTVILNNFFGRQFNSLNDVSVNPRNKELYFTDVIYGYLQDFRPPPGLPNQIYRFNMDTGVVRVVADGLNMPNGLTFSPDGRHAYVSDTGIFSGFWGTNYTYPATIYRWDVQDDGSWENQKVFAYVHVGAADGLHTDSKGNVYAGVGDGVHVFSPDGLLIGKIYLGETSANFNFAGHGRMVICAETHLYYVTLGASGWDPEA</sequence>
<evidence type="ECO:0000313" key="4">
    <source>
        <dbReference type="EMBL" id="AAW45840.1"/>
    </source>
</evidence>
<feature type="compositionally biased region" description="Polar residues" evidence="1">
    <location>
        <begin position="1"/>
        <end position="22"/>
    </location>
</feature>
<accession>Q55L21</accession>
<dbReference type="Proteomes" id="UP000002149">
    <property type="component" value="Chromosome 10"/>
</dbReference>
<dbReference type="VEuPathDB" id="FungiDB:CNJ01840"/>
<feature type="domain" description="SMP-30/Gluconolactonase/LRE-like region" evidence="3">
    <location>
        <begin position="236"/>
        <end position="453"/>
    </location>
</feature>
<dbReference type="OMA" id="RVYAGCG"/>
<dbReference type="OrthoDB" id="423498at2759"/>
<dbReference type="KEGG" id="cne:CNJ01840"/>
<organism evidence="4 5">
    <name type="scientific">Cryptococcus deneoformans (strain JEC21 / ATCC MYA-565)</name>
    <name type="common">Cryptococcus neoformans var. neoformans serotype D</name>
    <dbReference type="NCBI Taxonomy" id="214684"/>
    <lineage>
        <taxon>Eukaryota</taxon>
        <taxon>Fungi</taxon>
        <taxon>Dikarya</taxon>
        <taxon>Basidiomycota</taxon>
        <taxon>Agaricomycotina</taxon>
        <taxon>Tremellomycetes</taxon>
        <taxon>Tremellales</taxon>
        <taxon>Cryptococcaceae</taxon>
        <taxon>Cryptococcus</taxon>
        <taxon>Cryptococcus neoformans species complex</taxon>
    </lineage>
</organism>
<evidence type="ECO:0000313" key="5">
    <source>
        <dbReference type="Proteomes" id="UP000002149"/>
    </source>
</evidence>
<dbReference type="Gene3D" id="2.120.10.30">
    <property type="entry name" value="TolB, C-terminal domain"/>
    <property type="match status" value="1"/>
</dbReference>
<dbReference type="InterPro" id="IPR011042">
    <property type="entry name" value="6-blade_b-propeller_TolB-like"/>
</dbReference>
<dbReference type="HOGENOM" id="CLU_036110_1_2_1"/>
<dbReference type="AlphaFoldDB" id="Q5KAG0"/>
<dbReference type="PaxDb" id="214684-Q5KAG0"/>
<accession>Q5KAG0</accession>
<gene>
    <name evidence="4" type="ordered locus">CNJ01840</name>
</gene>
<keyword evidence="5" id="KW-1185">Reference proteome</keyword>
<evidence type="ECO:0000259" key="3">
    <source>
        <dbReference type="Pfam" id="PF08450"/>
    </source>
</evidence>
<evidence type="ECO:0000256" key="2">
    <source>
        <dbReference type="SAM" id="Phobius"/>
    </source>
</evidence>
<proteinExistence type="predicted"/>
<evidence type="ECO:0000256" key="1">
    <source>
        <dbReference type="SAM" id="MobiDB-lite"/>
    </source>
</evidence>
<feature type="transmembrane region" description="Helical" evidence="2">
    <location>
        <begin position="56"/>
        <end position="77"/>
    </location>
</feature>
<dbReference type="EMBL" id="AE017350">
    <property type="protein sequence ID" value="AAW45840.1"/>
    <property type="molecule type" value="Genomic_DNA"/>
</dbReference>